<protein>
    <submittedName>
        <fullName evidence="1">Uncharacterized protein</fullName>
    </submittedName>
</protein>
<dbReference type="EMBL" id="MU001678">
    <property type="protein sequence ID" value="KAF2458365.1"/>
    <property type="molecule type" value="Genomic_DNA"/>
</dbReference>
<dbReference type="Proteomes" id="UP000799766">
    <property type="component" value="Unassembled WGS sequence"/>
</dbReference>
<name>A0A6A6P2X6_9PEZI</name>
<gene>
    <name evidence="1" type="ORF">BDY21DRAFT_342301</name>
</gene>
<reference evidence="1" key="1">
    <citation type="journal article" date="2020" name="Stud. Mycol.">
        <title>101 Dothideomycetes genomes: a test case for predicting lifestyles and emergence of pathogens.</title>
        <authorList>
            <person name="Haridas S."/>
            <person name="Albert R."/>
            <person name="Binder M."/>
            <person name="Bloem J."/>
            <person name="Labutti K."/>
            <person name="Salamov A."/>
            <person name="Andreopoulos B."/>
            <person name="Baker S."/>
            <person name="Barry K."/>
            <person name="Bills G."/>
            <person name="Bluhm B."/>
            <person name="Cannon C."/>
            <person name="Castanera R."/>
            <person name="Culley D."/>
            <person name="Daum C."/>
            <person name="Ezra D."/>
            <person name="Gonzalez J."/>
            <person name="Henrissat B."/>
            <person name="Kuo A."/>
            <person name="Liang C."/>
            <person name="Lipzen A."/>
            <person name="Lutzoni F."/>
            <person name="Magnuson J."/>
            <person name="Mondo S."/>
            <person name="Nolan M."/>
            <person name="Ohm R."/>
            <person name="Pangilinan J."/>
            <person name="Park H.-J."/>
            <person name="Ramirez L."/>
            <person name="Alfaro M."/>
            <person name="Sun H."/>
            <person name="Tritt A."/>
            <person name="Yoshinaga Y."/>
            <person name="Zwiers L.-H."/>
            <person name="Turgeon B."/>
            <person name="Goodwin S."/>
            <person name="Spatafora J."/>
            <person name="Crous P."/>
            <person name="Grigoriev I."/>
        </authorList>
    </citation>
    <scope>NUCLEOTIDE SEQUENCE</scope>
    <source>
        <strain evidence="1">ATCC 16933</strain>
    </source>
</reference>
<evidence type="ECO:0000313" key="2">
    <source>
        <dbReference type="Proteomes" id="UP000799766"/>
    </source>
</evidence>
<keyword evidence="2" id="KW-1185">Reference proteome</keyword>
<accession>A0A6A6P2X6</accession>
<evidence type="ECO:0000313" key="1">
    <source>
        <dbReference type="EMBL" id="KAF2458365.1"/>
    </source>
</evidence>
<sequence length="60" mass="6671">MHTIDARGIETTWPRPRINELCYVSGLTPPPQRTIRVNASITIGARGNVSHGKKTKFRAV</sequence>
<organism evidence="1 2">
    <name type="scientific">Lineolata rhizophorae</name>
    <dbReference type="NCBI Taxonomy" id="578093"/>
    <lineage>
        <taxon>Eukaryota</taxon>
        <taxon>Fungi</taxon>
        <taxon>Dikarya</taxon>
        <taxon>Ascomycota</taxon>
        <taxon>Pezizomycotina</taxon>
        <taxon>Dothideomycetes</taxon>
        <taxon>Dothideomycetes incertae sedis</taxon>
        <taxon>Lineolatales</taxon>
        <taxon>Lineolataceae</taxon>
        <taxon>Lineolata</taxon>
    </lineage>
</organism>
<proteinExistence type="predicted"/>
<dbReference type="AlphaFoldDB" id="A0A6A6P2X6"/>